<evidence type="ECO:0000256" key="3">
    <source>
        <dbReference type="ARBA" id="ARBA00022475"/>
    </source>
</evidence>
<sequence>MAEIAKKLRSSDQLKYRRRTTALTLRLMVLPGLVMILLFIVYPIVRSIILSFDTWPGVGSATFVGLQNYRTLFANPDFWVSLRNNLVICVVTTLFSIALGTTFAAAIHRNVPGARLFKVAYFLPYIIPAIIVTVFWELAFQPTGGIVNTLLGALHLGSNYVWLGSPNAALFVVIFVNIWFQAGFCMIFVLAAMDGIPPEIEAAARLDGVNAFQNFFSILVPISREVLVTIAMLEMLFSFRQFTVVWGLTQGGPGTATSVLDVLLYKQAFIFTNFGLGSAIAVVSTVVVGLMALLFIVVFRPAAITTGEG</sequence>
<feature type="transmembrane region" description="Helical" evidence="7">
    <location>
        <begin position="119"/>
        <end position="139"/>
    </location>
</feature>
<comment type="caution">
    <text evidence="9">The sequence shown here is derived from an EMBL/GenBank/DDBJ whole genome shotgun (WGS) entry which is preliminary data.</text>
</comment>
<dbReference type="InParanoid" id="D6TGC1"/>
<accession>D6TGC1</accession>
<feature type="transmembrane region" description="Helical" evidence="7">
    <location>
        <begin position="274"/>
        <end position="299"/>
    </location>
</feature>
<keyword evidence="10" id="KW-1185">Reference proteome</keyword>
<keyword evidence="3" id="KW-1003">Cell membrane</keyword>
<evidence type="ECO:0000256" key="1">
    <source>
        <dbReference type="ARBA" id="ARBA00004651"/>
    </source>
</evidence>
<dbReference type="PROSITE" id="PS50928">
    <property type="entry name" value="ABC_TM1"/>
    <property type="match status" value="1"/>
</dbReference>
<dbReference type="OrthoDB" id="9809173at2"/>
<dbReference type="Gene3D" id="1.10.3720.10">
    <property type="entry name" value="MetI-like"/>
    <property type="match status" value="1"/>
</dbReference>
<keyword evidence="2 7" id="KW-0813">Transport</keyword>
<dbReference type="InterPro" id="IPR035906">
    <property type="entry name" value="MetI-like_sf"/>
</dbReference>
<comment type="subcellular location">
    <subcellularLocation>
        <location evidence="1 7">Cell membrane</location>
        <topology evidence="1 7">Multi-pass membrane protein</topology>
    </subcellularLocation>
</comment>
<dbReference type="EMBL" id="ADVG01000001">
    <property type="protein sequence ID" value="EFH88823.1"/>
    <property type="molecule type" value="Genomic_DNA"/>
</dbReference>
<dbReference type="GO" id="GO:0055085">
    <property type="term" value="P:transmembrane transport"/>
    <property type="evidence" value="ECO:0007669"/>
    <property type="project" value="InterPro"/>
</dbReference>
<feature type="transmembrane region" description="Helical" evidence="7">
    <location>
        <begin position="21"/>
        <end position="45"/>
    </location>
</feature>
<protein>
    <submittedName>
        <fullName evidence="9">Binding-protein-dependent transport systems inner membrane component</fullName>
    </submittedName>
</protein>
<evidence type="ECO:0000256" key="7">
    <source>
        <dbReference type="RuleBase" id="RU363032"/>
    </source>
</evidence>
<dbReference type="SUPFAM" id="SSF161098">
    <property type="entry name" value="MetI-like"/>
    <property type="match status" value="1"/>
</dbReference>
<dbReference type="STRING" id="485913.Krac_10324"/>
<organism evidence="9 10">
    <name type="scientific">Ktedonobacter racemifer DSM 44963</name>
    <dbReference type="NCBI Taxonomy" id="485913"/>
    <lineage>
        <taxon>Bacteria</taxon>
        <taxon>Bacillati</taxon>
        <taxon>Chloroflexota</taxon>
        <taxon>Ktedonobacteria</taxon>
        <taxon>Ktedonobacterales</taxon>
        <taxon>Ktedonobacteraceae</taxon>
        <taxon>Ktedonobacter</taxon>
    </lineage>
</organism>
<dbReference type="PANTHER" id="PTHR43227">
    <property type="entry name" value="BLL4140 PROTEIN"/>
    <property type="match status" value="1"/>
</dbReference>
<gene>
    <name evidence="9" type="ORF">Krac_10324</name>
</gene>
<evidence type="ECO:0000313" key="9">
    <source>
        <dbReference type="EMBL" id="EFH88823.1"/>
    </source>
</evidence>
<feature type="transmembrane region" description="Helical" evidence="7">
    <location>
        <begin position="145"/>
        <end position="163"/>
    </location>
</feature>
<keyword evidence="4 7" id="KW-0812">Transmembrane</keyword>
<evidence type="ECO:0000259" key="8">
    <source>
        <dbReference type="PROSITE" id="PS50928"/>
    </source>
</evidence>
<dbReference type="GO" id="GO:0005886">
    <property type="term" value="C:plasma membrane"/>
    <property type="evidence" value="ECO:0007669"/>
    <property type="project" value="UniProtKB-SubCell"/>
</dbReference>
<feature type="domain" description="ABC transmembrane type-1" evidence="8">
    <location>
        <begin position="82"/>
        <end position="295"/>
    </location>
</feature>
<evidence type="ECO:0000256" key="5">
    <source>
        <dbReference type="ARBA" id="ARBA00022989"/>
    </source>
</evidence>
<dbReference type="CDD" id="cd06261">
    <property type="entry name" value="TM_PBP2"/>
    <property type="match status" value="1"/>
</dbReference>
<evidence type="ECO:0000256" key="2">
    <source>
        <dbReference type="ARBA" id="ARBA00022448"/>
    </source>
</evidence>
<reference evidence="9 10" key="1">
    <citation type="journal article" date="2011" name="Stand. Genomic Sci.">
        <title>Non-contiguous finished genome sequence and contextual data of the filamentous soil bacterium Ktedonobacter racemifer type strain (SOSP1-21).</title>
        <authorList>
            <person name="Chang Y.J."/>
            <person name="Land M."/>
            <person name="Hauser L."/>
            <person name="Chertkov O."/>
            <person name="Del Rio T.G."/>
            <person name="Nolan M."/>
            <person name="Copeland A."/>
            <person name="Tice H."/>
            <person name="Cheng J.F."/>
            <person name="Lucas S."/>
            <person name="Han C."/>
            <person name="Goodwin L."/>
            <person name="Pitluck S."/>
            <person name="Ivanova N."/>
            <person name="Ovchinikova G."/>
            <person name="Pati A."/>
            <person name="Chen A."/>
            <person name="Palaniappan K."/>
            <person name="Mavromatis K."/>
            <person name="Liolios K."/>
            <person name="Brettin T."/>
            <person name="Fiebig A."/>
            <person name="Rohde M."/>
            <person name="Abt B."/>
            <person name="Goker M."/>
            <person name="Detter J.C."/>
            <person name="Woyke T."/>
            <person name="Bristow J."/>
            <person name="Eisen J.A."/>
            <person name="Markowitz V."/>
            <person name="Hugenholtz P."/>
            <person name="Kyrpides N.C."/>
            <person name="Klenk H.P."/>
            <person name="Lapidus A."/>
        </authorList>
    </citation>
    <scope>NUCLEOTIDE SEQUENCE [LARGE SCALE GENOMIC DNA]</scope>
    <source>
        <strain evidence="10">DSM 44963</strain>
    </source>
</reference>
<keyword evidence="6 7" id="KW-0472">Membrane</keyword>
<evidence type="ECO:0000256" key="6">
    <source>
        <dbReference type="ARBA" id="ARBA00023136"/>
    </source>
</evidence>
<dbReference type="AlphaFoldDB" id="D6TGC1"/>
<keyword evidence="5 7" id="KW-1133">Transmembrane helix</keyword>
<dbReference type="InterPro" id="IPR050809">
    <property type="entry name" value="UgpAE/MalFG_permease"/>
</dbReference>
<feature type="transmembrane region" description="Helical" evidence="7">
    <location>
        <begin position="170"/>
        <end position="192"/>
    </location>
</feature>
<dbReference type="Pfam" id="PF00528">
    <property type="entry name" value="BPD_transp_1"/>
    <property type="match status" value="1"/>
</dbReference>
<dbReference type="RefSeq" id="WP_007905002.1">
    <property type="nucleotide sequence ID" value="NZ_ADVG01000001.1"/>
</dbReference>
<proteinExistence type="inferred from homology"/>
<dbReference type="eggNOG" id="COG1175">
    <property type="taxonomic scope" value="Bacteria"/>
</dbReference>
<dbReference type="Proteomes" id="UP000004508">
    <property type="component" value="Unassembled WGS sequence"/>
</dbReference>
<feature type="transmembrane region" description="Helical" evidence="7">
    <location>
        <begin position="85"/>
        <end position="107"/>
    </location>
</feature>
<dbReference type="PANTHER" id="PTHR43227:SF8">
    <property type="entry name" value="DIACETYLCHITOBIOSE UPTAKE SYSTEM PERMEASE PROTEIN DASB"/>
    <property type="match status" value="1"/>
</dbReference>
<evidence type="ECO:0000256" key="4">
    <source>
        <dbReference type="ARBA" id="ARBA00022692"/>
    </source>
</evidence>
<comment type="similarity">
    <text evidence="7">Belongs to the binding-protein-dependent transport system permease family.</text>
</comment>
<dbReference type="InterPro" id="IPR000515">
    <property type="entry name" value="MetI-like"/>
</dbReference>
<name>D6TGC1_KTERA</name>
<evidence type="ECO:0000313" key="10">
    <source>
        <dbReference type="Proteomes" id="UP000004508"/>
    </source>
</evidence>